<keyword evidence="3" id="KW-1003">Cell membrane</keyword>
<evidence type="ECO:0000313" key="10">
    <source>
        <dbReference type="Proteomes" id="UP000093795"/>
    </source>
</evidence>
<comment type="subcellular location">
    <subcellularLocation>
        <location evidence="1">Cell membrane</location>
    </subcellularLocation>
</comment>
<dbReference type="GO" id="GO:0005886">
    <property type="term" value="C:plasma membrane"/>
    <property type="evidence" value="ECO:0007669"/>
    <property type="project" value="UniProtKB-SubCell"/>
</dbReference>
<reference evidence="9 10" key="1">
    <citation type="submission" date="2016-06" db="EMBL/GenBank/DDBJ databases">
        <authorList>
            <person name="Kjaerup R.B."/>
            <person name="Dalgaard T.S."/>
            <person name="Juul-Madsen H.R."/>
        </authorList>
    </citation>
    <scope>NUCLEOTIDE SEQUENCE [LARGE SCALE GENOMIC DNA]</scope>
    <source>
        <strain evidence="9 10">1081914.2</strain>
    </source>
</reference>
<dbReference type="eggNOG" id="ENOG5031E1N">
    <property type="taxonomic scope" value="Bacteria"/>
</dbReference>
<sequence>MSRIVWPSSGRITLALLAVVPAAMAYPWQSTRAYWLLGIAVATVLLLFGWWRGLHFTTILRRRLAILGRSGRPVPDPDANIRTTALLRVGAAPSAADPLPLPLIAGYLDRYGVRADSIRITGRDTAAGVRETWVGLTVSAADNLAALQARSSRIPLQETAEVAARRLADHLREIGWEAGTVGAEDVPEVLAWESGPTSRETWRAVRQGDSNYVAAYRVTADSALPETLAAVRSLPAREIWTALEIAWTGTGAHYTVAAACALRTDAAPDRGAPASGLTLERGNQRPALQALDPLSTQRLGGHTAAPAGLLERLQWPTPAAGSHRSAEAETQVLTRT</sequence>
<evidence type="ECO:0000256" key="3">
    <source>
        <dbReference type="ARBA" id="ARBA00022475"/>
    </source>
</evidence>
<dbReference type="AlphaFoldDB" id="A0A1A3BRW5"/>
<feature type="domain" description="Type VII secretion system protein EccE" evidence="8">
    <location>
        <begin position="126"/>
        <end position="218"/>
    </location>
</feature>
<evidence type="ECO:0000256" key="6">
    <source>
        <dbReference type="ARBA" id="ARBA00023136"/>
    </source>
</evidence>
<dbReference type="RefSeq" id="WP_065122768.1">
    <property type="nucleotide sequence ID" value="NZ_LZKQ01000258.1"/>
</dbReference>
<dbReference type="EMBL" id="LZKQ01000258">
    <property type="protein sequence ID" value="OBI77650.1"/>
    <property type="molecule type" value="Genomic_DNA"/>
</dbReference>
<keyword evidence="5 7" id="KW-1133">Transmembrane helix</keyword>
<accession>A0A1A3BRW5</accession>
<evidence type="ECO:0000256" key="1">
    <source>
        <dbReference type="ARBA" id="ARBA00004236"/>
    </source>
</evidence>
<protein>
    <submittedName>
        <fullName evidence="9">Type VII secretion protein EccE</fullName>
    </submittedName>
</protein>
<dbReference type="InterPro" id="IPR021368">
    <property type="entry name" value="T7SS_EccE"/>
</dbReference>
<name>A0A1A3BRW5_MYCAS</name>
<gene>
    <name evidence="9" type="ORF">A9X01_28325</name>
</gene>
<dbReference type="Proteomes" id="UP000093795">
    <property type="component" value="Unassembled WGS sequence"/>
</dbReference>
<dbReference type="NCBIfam" id="TIGR03923">
    <property type="entry name" value="T7SS_EccE"/>
    <property type="match status" value="1"/>
</dbReference>
<comment type="similarity">
    <text evidence="2">Belongs to the EccE family.</text>
</comment>
<keyword evidence="4 7" id="KW-0812">Transmembrane</keyword>
<proteinExistence type="inferred from homology"/>
<keyword evidence="6 7" id="KW-0472">Membrane</keyword>
<evidence type="ECO:0000256" key="4">
    <source>
        <dbReference type="ARBA" id="ARBA00022692"/>
    </source>
</evidence>
<evidence type="ECO:0000256" key="2">
    <source>
        <dbReference type="ARBA" id="ARBA00007759"/>
    </source>
</evidence>
<comment type="caution">
    <text evidence="9">The sequence shown here is derived from an EMBL/GenBank/DDBJ whole genome shotgun (WGS) entry which is preliminary data.</text>
</comment>
<dbReference type="InterPro" id="IPR050051">
    <property type="entry name" value="EccE_dom"/>
</dbReference>
<evidence type="ECO:0000256" key="7">
    <source>
        <dbReference type="SAM" id="Phobius"/>
    </source>
</evidence>
<organism evidence="9 10">
    <name type="scientific">Mycobacterium asiaticum</name>
    <dbReference type="NCBI Taxonomy" id="1790"/>
    <lineage>
        <taxon>Bacteria</taxon>
        <taxon>Bacillati</taxon>
        <taxon>Actinomycetota</taxon>
        <taxon>Actinomycetes</taxon>
        <taxon>Mycobacteriales</taxon>
        <taxon>Mycobacteriaceae</taxon>
        <taxon>Mycobacterium</taxon>
    </lineage>
</organism>
<evidence type="ECO:0000256" key="5">
    <source>
        <dbReference type="ARBA" id="ARBA00022989"/>
    </source>
</evidence>
<evidence type="ECO:0000313" key="9">
    <source>
        <dbReference type="EMBL" id="OBI77650.1"/>
    </source>
</evidence>
<evidence type="ECO:0000259" key="8">
    <source>
        <dbReference type="Pfam" id="PF11203"/>
    </source>
</evidence>
<dbReference type="STRING" id="1790.A5645_18935"/>
<feature type="transmembrane region" description="Helical" evidence="7">
    <location>
        <begin position="35"/>
        <end position="54"/>
    </location>
</feature>
<dbReference type="Pfam" id="PF11203">
    <property type="entry name" value="EccE"/>
    <property type="match status" value="1"/>
</dbReference>